<comment type="caution">
    <text evidence="3">The sequence shown here is derived from an EMBL/GenBank/DDBJ whole genome shotgun (WGS) entry which is preliminary data.</text>
</comment>
<protein>
    <submittedName>
        <fullName evidence="3">Uncharacterized protein</fullName>
    </submittedName>
</protein>
<proteinExistence type="predicted"/>
<keyword evidence="2" id="KW-0812">Transmembrane</keyword>
<dbReference type="Proteomes" id="UP001165090">
    <property type="component" value="Unassembled WGS sequence"/>
</dbReference>
<organism evidence="3 4">
    <name type="scientific">Volvox africanus</name>
    <dbReference type="NCBI Taxonomy" id="51714"/>
    <lineage>
        <taxon>Eukaryota</taxon>
        <taxon>Viridiplantae</taxon>
        <taxon>Chlorophyta</taxon>
        <taxon>core chlorophytes</taxon>
        <taxon>Chlorophyceae</taxon>
        <taxon>CS clade</taxon>
        <taxon>Chlamydomonadales</taxon>
        <taxon>Volvocaceae</taxon>
        <taxon>Volvox</taxon>
    </lineage>
</organism>
<gene>
    <name evidence="3" type="ORF">VaNZ11_013468</name>
</gene>
<evidence type="ECO:0000313" key="4">
    <source>
        <dbReference type="Proteomes" id="UP001165090"/>
    </source>
</evidence>
<feature type="coiled-coil region" evidence="1">
    <location>
        <begin position="81"/>
        <end position="108"/>
    </location>
</feature>
<evidence type="ECO:0000256" key="1">
    <source>
        <dbReference type="SAM" id="Coils"/>
    </source>
</evidence>
<sequence length="343" mass="38538">MHPPTYTAPPQIDQFYDLFWPPCFVIIFSCIGYFTNLVQRLMQHTLRPCSLGSHRPFHGFPSAKCQMMSHQCRAGPESAFSEDVLARLRAAEEEAARLRKELAAAQAIKGTQDPIEKEGKPVRIDSVDNRETLFGGGPRTTWLSEKDVEFFSGPAGVREEDASTMEPEYKATVQRRLVIGAMLALGFGAFALVPTEALRPKPSKPMYFYLVPLLRIQELLGECRTIIEVADWDQLRQALSRIEGPPNNVRQNLDNIIALIPEAKTASRAQELSADLYEYLRSLDYQRYFDAIPQKVISGAQNAQYAQFSLSSLQAAQSKMVELLLLVPKDQLQLARDQLAVGY</sequence>
<dbReference type="EMBL" id="BSDZ01000080">
    <property type="protein sequence ID" value="GLI68943.1"/>
    <property type="molecule type" value="Genomic_DNA"/>
</dbReference>
<feature type="transmembrane region" description="Helical" evidence="2">
    <location>
        <begin position="177"/>
        <end position="195"/>
    </location>
</feature>
<keyword evidence="4" id="KW-1185">Reference proteome</keyword>
<name>A0ABQ5SG87_9CHLO</name>
<accession>A0ABQ5SG87</accession>
<feature type="transmembrane region" description="Helical" evidence="2">
    <location>
        <begin position="19"/>
        <end position="38"/>
    </location>
</feature>
<keyword evidence="2" id="KW-1133">Transmembrane helix</keyword>
<evidence type="ECO:0000256" key="2">
    <source>
        <dbReference type="SAM" id="Phobius"/>
    </source>
</evidence>
<keyword evidence="2" id="KW-0472">Membrane</keyword>
<reference evidence="3 4" key="1">
    <citation type="journal article" date="2023" name="IScience">
        <title>Expanded male sex-determining region conserved during the evolution of homothallism in the green alga Volvox.</title>
        <authorList>
            <person name="Yamamoto K."/>
            <person name="Matsuzaki R."/>
            <person name="Mahakham W."/>
            <person name="Heman W."/>
            <person name="Sekimoto H."/>
            <person name="Kawachi M."/>
            <person name="Minakuchi Y."/>
            <person name="Toyoda A."/>
            <person name="Nozaki H."/>
        </authorList>
    </citation>
    <scope>NUCLEOTIDE SEQUENCE [LARGE SCALE GENOMIC DNA]</scope>
    <source>
        <strain evidence="3 4">NIES-4468</strain>
    </source>
</reference>
<keyword evidence="1" id="KW-0175">Coiled coil</keyword>
<evidence type="ECO:0000313" key="3">
    <source>
        <dbReference type="EMBL" id="GLI68943.1"/>
    </source>
</evidence>